<dbReference type="EMBL" id="RBQE01000369">
    <property type="protein sequence ID" value="RMP02996.1"/>
    <property type="molecule type" value="Genomic_DNA"/>
</dbReference>
<keyword evidence="1" id="KW-0812">Transmembrane</keyword>
<comment type="caution">
    <text evidence="2">The sequence shown here is derived from an EMBL/GenBank/DDBJ whole genome shotgun (WGS) entry which is preliminary data.</text>
</comment>
<reference evidence="2 3" key="1">
    <citation type="submission" date="2018-08" db="EMBL/GenBank/DDBJ databases">
        <title>Recombination of ecologically and evolutionarily significant loci maintains genetic cohesion in the Pseudomonas syringae species complex.</title>
        <authorList>
            <person name="Dillon M."/>
            <person name="Thakur S."/>
            <person name="Almeida R.N.D."/>
            <person name="Weir B.S."/>
            <person name="Guttman D.S."/>
        </authorList>
    </citation>
    <scope>NUCLEOTIDE SEQUENCE [LARGE SCALE GENOMIC DNA]</scope>
    <source>
        <strain evidence="2 3">ICMP 3706</strain>
    </source>
</reference>
<feature type="transmembrane region" description="Helical" evidence="1">
    <location>
        <begin position="16"/>
        <end position="32"/>
    </location>
</feature>
<keyword evidence="1" id="KW-1133">Transmembrane helix</keyword>
<evidence type="ECO:0000313" key="2">
    <source>
        <dbReference type="EMBL" id="RMP02996.1"/>
    </source>
</evidence>
<name>A0A3M4A9P3_9PSED</name>
<dbReference type="Proteomes" id="UP000281604">
    <property type="component" value="Unassembled WGS sequence"/>
</dbReference>
<organism evidence="2 3">
    <name type="scientific">Pseudomonas syringae pv. persicae</name>
    <dbReference type="NCBI Taxonomy" id="237306"/>
    <lineage>
        <taxon>Bacteria</taxon>
        <taxon>Pseudomonadati</taxon>
        <taxon>Pseudomonadota</taxon>
        <taxon>Gammaproteobacteria</taxon>
        <taxon>Pseudomonadales</taxon>
        <taxon>Pseudomonadaceae</taxon>
        <taxon>Pseudomonas</taxon>
    </lineage>
</organism>
<sequence length="41" mass="4930">MFLSQMKLVAGCEPTTIAPTVMSAYVSLFWRFQWRKRWPKH</sequence>
<accession>A0A3M4A9P3</accession>
<protein>
    <submittedName>
        <fullName evidence="2">Uncharacterized protein</fullName>
    </submittedName>
</protein>
<dbReference type="AlphaFoldDB" id="A0A3M4A9P3"/>
<evidence type="ECO:0000256" key="1">
    <source>
        <dbReference type="SAM" id="Phobius"/>
    </source>
</evidence>
<gene>
    <name evidence="2" type="ORF">ALQ30_102113</name>
</gene>
<proteinExistence type="predicted"/>
<evidence type="ECO:0000313" key="3">
    <source>
        <dbReference type="Proteomes" id="UP000281604"/>
    </source>
</evidence>
<keyword evidence="1" id="KW-0472">Membrane</keyword>